<reference evidence="1 2" key="1">
    <citation type="submission" date="2018-02" db="EMBL/GenBank/DDBJ databases">
        <title>Genomic Encyclopedia of Archaeal and Bacterial Type Strains, Phase II (KMG-II): from individual species to whole genera.</title>
        <authorList>
            <person name="Goeker M."/>
        </authorList>
    </citation>
    <scope>NUCLEOTIDE SEQUENCE [LARGE SCALE GENOMIC DNA]</scope>
    <source>
        <strain evidence="1 2">DSM 21165</strain>
    </source>
</reference>
<dbReference type="Proteomes" id="UP000251545">
    <property type="component" value="Unassembled WGS sequence"/>
</dbReference>
<dbReference type="AlphaFoldDB" id="A0A362X7V8"/>
<gene>
    <name evidence="1" type="ORF">CLV33_101457</name>
</gene>
<proteinExistence type="predicted"/>
<sequence length="109" mass="11800">MNIAKPKNGFCTAAASELRYISFAEVSNIAISSLFFMTSLKINNGPMLGAMAVPNELNACERFKRLEALSYDPNTATKGLAATCKTVMPAAKMKYAKIKIPKTRYEAAG</sequence>
<evidence type="ECO:0000313" key="1">
    <source>
        <dbReference type="EMBL" id="PQV51533.1"/>
    </source>
</evidence>
<dbReference type="RefSeq" id="WP_170063963.1">
    <property type="nucleotide sequence ID" value="NZ_PVEO01000001.1"/>
</dbReference>
<protein>
    <submittedName>
        <fullName evidence="1">Uncharacterized protein</fullName>
    </submittedName>
</protein>
<comment type="caution">
    <text evidence="1">The sequence shown here is derived from an EMBL/GenBank/DDBJ whole genome shotgun (WGS) entry which is preliminary data.</text>
</comment>
<accession>A0A362X7V8</accession>
<dbReference type="EMBL" id="PVEO01000001">
    <property type="protein sequence ID" value="PQV51533.1"/>
    <property type="molecule type" value="Genomic_DNA"/>
</dbReference>
<organism evidence="1 2">
    <name type="scientific">Jejuia pallidilutea</name>
    <dbReference type="NCBI Taxonomy" id="504487"/>
    <lineage>
        <taxon>Bacteria</taxon>
        <taxon>Pseudomonadati</taxon>
        <taxon>Bacteroidota</taxon>
        <taxon>Flavobacteriia</taxon>
        <taxon>Flavobacteriales</taxon>
        <taxon>Flavobacteriaceae</taxon>
        <taxon>Jejuia</taxon>
    </lineage>
</organism>
<evidence type="ECO:0000313" key="2">
    <source>
        <dbReference type="Proteomes" id="UP000251545"/>
    </source>
</evidence>
<name>A0A362X7V8_9FLAO</name>